<proteinExistence type="inferred from homology"/>
<evidence type="ECO:0000256" key="6">
    <source>
        <dbReference type="ARBA" id="ARBA00023180"/>
    </source>
</evidence>
<dbReference type="Gene3D" id="1.10.110.10">
    <property type="entry name" value="Plant lipid-transfer and hydrophobic proteins"/>
    <property type="match status" value="1"/>
</dbReference>
<dbReference type="PANTHER" id="PTHR33044">
    <property type="entry name" value="BIFUNCTIONAL INHIBITOR/LIPID-TRANSFER PROTEIN/SEED STORAGE 2S ALBUMIN SUPERFAMILY PROTEIN-RELATED"/>
    <property type="match status" value="1"/>
</dbReference>
<dbReference type="OrthoDB" id="1938537at2759"/>
<evidence type="ECO:0000259" key="8">
    <source>
        <dbReference type="SMART" id="SM00499"/>
    </source>
</evidence>
<keyword evidence="3" id="KW-0472">Membrane</keyword>
<dbReference type="InterPro" id="IPR036312">
    <property type="entry name" value="Bifun_inhib/LTP/seed_sf"/>
</dbReference>
<name>A0A7J6WU20_THATH</name>
<reference evidence="9 10" key="1">
    <citation type="submission" date="2020-06" db="EMBL/GenBank/DDBJ databases">
        <title>Transcriptomic and genomic resources for Thalictrum thalictroides and T. hernandezii: Facilitating candidate gene discovery in an emerging model plant lineage.</title>
        <authorList>
            <person name="Arias T."/>
            <person name="Riano-Pachon D.M."/>
            <person name="Di Stilio V.S."/>
        </authorList>
    </citation>
    <scope>NUCLEOTIDE SEQUENCE [LARGE SCALE GENOMIC DNA]</scope>
    <source>
        <strain evidence="10">cv. WT478/WT964</strain>
        <tissue evidence="9">Leaves</tissue>
    </source>
</reference>
<comment type="similarity">
    <text evidence="2">Belongs to the plant LTP family.</text>
</comment>
<keyword evidence="10" id="KW-1185">Reference proteome</keyword>
<evidence type="ECO:0000256" key="4">
    <source>
        <dbReference type="ARBA" id="ARBA00022729"/>
    </source>
</evidence>
<dbReference type="PRINTS" id="PR00382">
    <property type="entry name" value="LIPIDTRNSFER"/>
</dbReference>
<keyword evidence="7" id="KW-0449">Lipoprotein</keyword>
<keyword evidence="6" id="KW-0325">Glycoprotein</keyword>
<evidence type="ECO:0000256" key="1">
    <source>
        <dbReference type="ARBA" id="ARBA00004609"/>
    </source>
</evidence>
<feature type="domain" description="Bifunctional inhibitor/plant lipid transfer protein/seed storage helical" evidence="8">
    <location>
        <begin position="8"/>
        <end position="85"/>
    </location>
</feature>
<gene>
    <name evidence="9" type="ORF">FRX31_010026</name>
</gene>
<sequence>VAKDRDECASQLVGLSTCLPYVSGTGKAPTPDCCKGLKQVLGKSRKCLCVLVKDRDDPELGLNINATLALGLPAVCKAQSNASECPALLNLPPNSPDAKVFEQFVNSTKGSVPTAST</sequence>
<dbReference type="Proteomes" id="UP000554482">
    <property type="component" value="Unassembled WGS sequence"/>
</dbReference>
<dbReference type="CDD" id="cd00010">
    <property type="entry name" value="AAI_LTSS"/>
    <property type="match status" value="1"/>
</dbReference>
<dbReference type="InterPro" id="IPR016140">
    <property type="entry name" value="Bifunc_inhib/LTP/seed_store"/>
</dbReference>
<dbReference type="FunFam" id="1.10.110.10:FF:000001">
    <property type="entry name" value="Bifunctional inhibitor/lipid-transfer protein/seed storage 2S albumin superfamily protein"/>
    <property type="match status" value="1"/>
</dbReference>
<dbReference type="AlphaFoldDB" id="A0A7J6WU20"/>
<dbReference type="GO" id="GO:0006869">
    <property type="term" value="P:lipid transport"/>
    <property type="evidence" value="ECO:0007669"/>
    <property type="project" value="InterPro"/>
</dbReference>
<evidence type="ECO:0000256" key="3">
    <source>
        <dbReference type="ARBA" id="ARBA00022622"/>
    </source>
</evidence>
<comment type="caution">
    <text evidence="9">The sequence shown here is derived from an EMBL/GenBank/DDBJ whole genome shotgun (WGS) entry which is preliminary data.</text>
</comment>
<dbReference type="SMART" id="SM00499">
    <property type="entry name" value="AAI"/>
    <property type="match status" value="1"/>
</dbReference>
<evidence type="ECO:0000256" key="7">
    <source>
        <dbReference type="ARBA" id="ARBA00023288"/>
    </source>
</evidence>
<feature type="non-terminal residue" evidence="9">
    <location>
        <position position="1"/>
    </location>
</feature>
<evidence type="ECO:0000256" key="5">
    <source>
        <dbReference type="ARBA" id="ARBA00023157"/>
    </source>
</evidence>
<dbReference type="GO" id="GO:0005886">
    <property type="term" value="C:plasma membrane"/>
    <property type="evidence" value="ECO:0007669"/>
    <property type="project" value="UniProtKB-SubCell"/>
</dbReference>
<evidence type="ECO:0000256" key="2">
    <source>
        <dbReference type="ARBA" id="ARBA00009748"/>
    </source>
</evidence>
<accession>A0A7J6WU20</accession>
<feature type="non-terminal residue" evidence="9">
    <location>
        <position position="117"/>
    </location>
</feature>
<evidence type="ECO:0000313" key="9">
    <source>
        <dbReference type="EMBL" id="KAF5200387.1"/>
    </source>
</evidence>
<protein>
    <submittedName>
        <fullName evidence="9">Yls3</fullName>
    </submittedName>
</protein>
<dbReference type="Pfam" id="PF14368">
    <property type="entry name" value="LTP_2"/>
    <property type="match status" value="1"/>
</dbReference>
<dbReference type="GO" id="GO:0008289">
    <property type="term" value="F:lipid binding"/>
    <property type="evidence" value="ECO:0007669"/>
    <property type="project" value="InterPro"/>
</dbReference>
<dbReference type="SUPFAM" id="SSF47699">
    <property type="entry name" value="Bifunctional inhibitor/lipid-transfer protein/seed storage 2S albumin"/>
    <property type="match status" value="1"/>
</dbReference>
<dbReference type="EMBL" id="JABWDY010010797">
    <property type="protein sequence ID" value="KAF5200387.1"/>
    <property type="molecule type" value="Genomic_DNA"/>
</dbReference>
<comment type="subcellular location">
    <subcellularLocation>
        <location evidence="1">Cell membrane</location>
        <topology evidence="1">Lipid-anchor</topology>
        <topology evidence="1">GPI-anchor</topology>
    </subcellularLocation>
</comment>
<dbReference type="InterPro" id="IPR043325">
    <property type="entry name" value="LTSS"/>
</dbReference>
<dbReference type="InterPro" id="IPR000528">
    <property type="entry name" value="Plant_nsLTP"/>
</dbReference>
<evidence type="ECO:0000313" key="10">
    <source>
        <dbReference type="Proteomes" id="UP000554482"/>
    </source>
</evidence>
<keyword evidence="4" id="KW-0732">Signal</keyword>
<organism evidence="9 10">
    <name type="scientific">Thalictrum thalictroides</name>
    <name type="common">Rue-anemone</name>
    <name type="synonym">Anemone thalictroides</name>
    <dbReference type="NCBI Taxonomy" id="46969"/>
    <lineage>
        <taxon>Eukaryota</taxon>
        <taxon>Viridiplantae</taxon>
        <taxon>Streptophyta</taxon>
        <taxon>Embryophyta</taxon>
        <taxon>Tracheophyta</taxon>
        <taxon>Spermatophyta</taxon>
        <taxon>Magnoliopsida</taxon>
        <taxon>Ranunculales</taxon>
        <taxon>Ranunculaceae</taxon>
        <taxon>Thalictroideae</taxon>
        <taxon>Thalictrum</taxon>
    </lineage>
</organism>
<dbReference type="GO" id="GO:0098552">
    <property type="term" value="C:side of membrane"/>
    <property type="evidence" value="ECO:0007669"/>
    <property type="project" value="UniProtKB-KW"/>
</dbReference>
<keyword evidence="5" id="KW-1015">Disulfide bond</keyword>
<keyword evidence="3" id="KW-0336">GPI-anchor</keyword>